<accession>A0A9N8Z9K7</accession>
<gene>
    <name evidence="2" type="ORF">DEBURN_LOCUS3779</name>
</gene>
<evidence type="ECO:0000313" key="2">
    <source>
        <dbReference type="EMBL" id="CAG8483245.1"/>
    </source>
</evidence>
<dbReference type="PANTHER" id="PTHR42103:SF2">
    <property type="entry name" value="AB HYDROLASE-1 DOMAIN-CONTAINING PROTEIN"/>
    <property type="match status" value="1"/>
</dbReference>
<reference evidence="2" key="1">
    <citation type="submission" date="2021-06" db="EMBL/GenBank/DDBJ databases">
        <authorList>
            <person name="Kallberg Y."/>
            <person name="Tangrot J."/>
            <person name="Rosling A."/>
        </authorList>
    </citation>
    <scope>NUCLEOTIDE SEQUENCE</scope>
    <source>
        <strain evidence="2">AZ414A</strain>
    </source>
</reference>
<proteinExistence type="predicted"/>
<dbReference type="Proteomes" id="UP000789706">
    <property type="component" value="Unassembled WGS sequence"/>
</dbReference>
<dbReference type="OrthoDB" id="10260961at2759"/>
<dbReference type="EMBL" id="CAJVPK010000251">
    <property type="protein sequence ID" value="CAG8483245.1"/>
    <property type="molecule type" value="Genomic_DNA"/>
</dbReference>
<feature type="transmembrane region" description="Helical" evidence="1">
    <location>
        <begin position="102"/>
        <end position="120"/>
    </location>
</feature>
<keyword evidence="3" id="KW-1185">Reference proteome</keyword>
<sequence length="191" mass="21915">MQKIEKIIFIPSHDKTPLEVRLSYWKDELGRIVNGDSGTDKSNKNINIYNSRIRNSSIGIGNSGGRTSWSGEPECGDYKSIAECLINSGRIRNETIIELPKILELIIVLSLILLFIYGNYDQFTRSGRFKNWIRENNLINNPRWTIKELRGVDHFYVTSSMGNSLTQELNEWNSNNSYNAESSNNESNVYN</sequence>
<dbReference type="AlphaFoldDB" id="A0A9N8Z9K7"/>
<name>A0A9N8Z9K7_9GLOM</name>
<comment type="caution">
    <text evidence="2">The sequence shown here is derived from an EMBL/GenBank/DDBJ whole genome shotgun (WGS) entry which is preliminary data.</text>
</comment>
<evidence type="ECO:0000313" key="3">
    <source>
        <dbReference type="Proteomes" id="UP000789706"/>
    </source>
</evidence>
<dbReference type="PANTHER" id="PTHR42103">
    <property type="entry name" value="ALPHA/BETA-HYDROLASES SUPERFAMILY PROTEIN"/>
    <property type="match status" value="1"/>
</dbReference>
<protein>
    <submittedName>
        <fullName evidence="2">8757_t:CDS:1</fullName>
    </submittedName>
</protein>
<keyword evidence="1" id="KW-0472">Membrane</keyword>
<keyword evidence="1" id="KW-1133">Transmembrane helix</keyword>
<evidence type="ECO:0000256" key="1">
    <source>
        <dbReference type="SAM" id="Phobius"/>
    </source>
</evidence>
<organism evidence="2 3">
    <name type="scientific">Diversispora eburnea</name>
    <dbReference type="NCBI Taxonomy" id="1213867"/>
    <lineage>
        <taxon>Eukaryota</taxon>
        <taxon>Fungi</taxon>
        <taxon>Fungi incertae sedis</taxon>
        <taxon>Mucoromycota</taxon>
        <taxon>Glomeromycotina</taxon>
        <taxon>Glomeromycetes</taxon>
        <taxon>Diversisporales</taxon>
        <taxon>Diversisporaceae</taxon>
        <taxon>Diversispora</taxon>
    </lineage>
</organism>
<keyword evidence="1" id="KW-0812">Transmembrane</keyword>